<feature type="modified residue" description="N6-(pyridoxal phosphate)lysine" evidence="9">
    <location>
        <position position="239"/>
    </location>
</feature>
<accession>A0A853F5B1</accession>
<dbReference type="InterPro" id="IPR015421">
    <property type="entry name" value="PyrdxlP-dep_Trfase_major"/>
</dbReference>
<evidence type="ECO:0000256" key="6">
    <source>
        <dbReference type="ARBA" id="ARBA00022679"/>
    </source>
</evidence>
<comment type="catalytic activity">
    <reaction evidence="8 9">
        <text>L-histidinol phosphate + 2-oxoglutarate = 3-(imidazol-4-yl)-2-oxopropyl phosphate + L-glutamate</text>
        <dbReference type="Rhea" id="RHEA:23744"/>
        <dbReference type="ChEBI" id="CHEBI:16810"/>
        <dbReference type="ChEBI" id="CHEBI:29985"/>
        <dbReference type="ChEBI" id="CHEBI:57766"/>
        <dbReference type="ChEBI" id="CHEBI:57980"/>
        <dbReference type="EC" id="2.6.1.9"/>
    </reaction>
</comment>
<dbReference type="UniPathway" id="UPA00031">
    <property type="reaction ID" value="UER00012"/>
</dbReference>
<keyword evidence="12" id="KW-1185">Reference proteome</keyword>
<dbReference type="InterPro" id="IPR001917">
    <property type="entry name" value="Aminotrans_II_pyridoxalP_BS"/>
</dbReference>
<dbReference type="NCBIfam" id="TIGR01141">
    <property type="entry name" value="hisC"/>
    <property type="match status" value="1"/>
</dbReference>
<dbReference type="Gene3D" id="3.40.640.10">
    <property type="entry name" value="Type I PLP-dependent aspartate aminotransferase-like (Major domain)"/>
    <property type="match status" value="1"/>
</dbReference>
<name>A0A853F5B1_9BURK</name>
<comment type="cofactor">
    <cofactor evidence="1 9">
        <name>pyridoxal 5'-phosphate</name>
        <dbReference type="ChEBI" id="CHEBI:597326"/>
    </cofactor>
</comment>
<dbReference type="InterPro" id="IPR005861">
    <property type="entry name" value="HisP_aminotrans"/>
</dbReference>
<comment type="pathway">
    <text evidence="2 9">Amino-acid biosynthesis; L-histidine biosynthesis; L-histidine from 5-phospho-alpha-D-ribose 1-diphosphate: step 7/9.</text>
</comment>
<protein>
    <recommendedName>
        <fullName evidence="9">Histidinol-phosphate aminotransferase</fullName>
        <ecNumber evidence="9">2.6.1.9</ecNumber>
    </recommendedName>
    <alternativeName>
        <fullName evidence="9">Imidazole acetol-phosphate transaminase</fullName>
    </alternativeName>
</protein>
<comment type="similarity">
    <text evidence="3 9">Belongs to the class-II pyridoxal-phosphate-dependent aminotransferase family. Histidinol-phosphate aminotransferase subfamily.</text>
</comment>
<evidence type="ECO:0000259" key="10">
    <source>
        <dbReference type="Pfam" id="PF00155"/>
    </source>
</evidence>
<dbReference type="GO" id="GO:0004400">
    <property type="term" value="F:histidinol-phosphate transaminase activity"/>
    <property type="evidence" value="ECO:0007669"/>
    <property type="project" value="UniProtKB-UniRule"/>
</dbReference>
<evidence type="ECO:0000256" key="9">
    <source>
        <dbReference type="HAMAP-Rule" id="MF_01023"/>
    </source>
</evidence>
<keyword evidence="5 9" id="KW-0032">Aminotransferase</keyword>
<evidence type="ECO:0000313" key="12">
    <source>
        <dbReference type="Proteomes" id="UP000580517"/>
    </source>
</evidence>
<dbReference type="SUPFAM" id="SSF53383">
    <property type="entry name" value="PLP-dependent transferases"/>
    <property type="match status" value="1"/>
</dbReference>
<dbReference type="Gene3D" id="3.90.1150.10">
    <property type="entry name" value="Aspartate Aminotransferase, domain 1"/>
    <property type="match status" value="1"/>
</dbReference>
<dbReference type="Pfam" id="PF00155">
    <property type="entry name" value="Aminotran_1_2"/>
    <property type="match status" value="1"/>
</dbReference>
<keyword evidence="9" id="KW-0028">Amino-acid biosynthesis</keyword>
<dbReference type="HAMAP" id="MF_01023">
    <property type="entry name" value="HisC_aminotrans_2"/>
    <property type="match status" value="1"/>
</dbReference>
<evidence type="ECO:0000256" key="1">
    <source>
        <dbReference type="ARBA" id="ARBA00001933"/>
    </source>
</evidence>
<keyword evidence="6 9" id="KW-0808">Transferase</keyword>
<evidence type="ECO:0000256" key="8">
    <source>
        <dbReference type="ARBA" id="ARBA00047481"/>
    </source>
</evidence>
<dbReference type="GO" id="GO:0000105">
    <property type="term" value="P:L-histidine biosynthetic process"/>
    <property type="evidence" value="ECO:0007669"/>
    <property type="project" value="UniProtKB-UniRule"/>
</dbReference>
<dbReference type="InterPro" id="IPR015424">
    <property type="entry name" value="PyrdxlP-dep_Trfase"/>
</dbReference>
<feature type="domain" description="Aminotransferase class I/classII large" evidence="10">
    <location>
        <begin position="44"/>
        <end position="366"/>
    </location>
</feature>
<proteinExistence type="inferred from homology"/>
<dbReference type="CDD" id="cd00609">
    <property type="entry name" value="AAT_like"/>
    <property type="match status" value="1"/>
</dbReference>
<dbReference type="GO" id="GO:0030170">
    <property type="term" value="F:pyridoxal phosphate binding"/>
    <property type="evidence" value="ECO:0007669"/>
    <property type="project" value="InterPro"/>
</dbReference>
<dbReference type="EC" id="2.6.1.9" evidence="9"/>
<evidence type="ECO:0000256" key="2">
    <source>
        <dbReference type="ARBA" id="ARBA00005011"/>
    </source>
</evidence>
<sequence>MTTVLNDASRAALVPDYVLGIAPYQAGKPIEELAREFGLDPAGIVKLASNENPLGMPPSAKQAMMDAAANLARYPDPNGFDLKSVLAKRYDVPQNWITLGNGSNDLLELASLALLSPGTDSVYAQYAFAVYRLATQARGARHIVVPASGYGHDLDAMFAAITPQTRLLFVANPNNPTGTFQPAEEIAAFLERVYKTHGDRVTVVLDEAYTEYLDPELRFDSTQWVRQYSNLIVTRTLSKAYGLAGLRVGYALSQPRLTDLLNRVRQPFNVNTLAQAAAIAALSDADFLRQAYEMNKAGKQTLADAFASLNLEFVPSYGNFVLVRVGDASAVNLALLKRGIIVRPVAGDGLPEWLRVTIGLPKENDLFIQALTQVLAAP</sequence>
<dbReference type="PANTHER" id="PTHR43643:SF3">
    <property type="entry name" value="HISTIDINOL-PHOSPHATE AMINOTRANSFERASE"/>
    <property type="match status" value="1"/>
</dbReference>
<evidence type="ECO:0000256" key="5">
    <source>
        <dbReference type="ARBA" id="ARBA00022576"/>
    </source>
</evidence>
<comment type="caution">
    <text evidence="11">The sequence shown here is derived from an EMBL/GenBank/DDBJ whole genome shotgun (WGS) entry which is preliminary data.</text>
</comment>
<gene>
    <name evidence="9" type="primary">hisC</name>
    <name evidence="11" type="ORF">H0A68_00310</name>
</gene>
<evidence type="ECO:0000256" key="4">
    <source>
        <dbReference type="ARBA" id="ARBA00011738"/>
    </source>
</evidence>
<keyword evidence="9" id="KW-0368">Histidine biosynthesis</keyword>
<dbReference type="InterPro" id="IPR015422">
    <property type="entry name" value="PyrdxlP-dep_Trfase_small"/>
</dbReference>
<dbReference type="EMBL" id="JACCEW010000001">
    <property type="protein sequence ID" value="NYT35303.1"/>
    <property type="molecule type" value="Genomic_DNA"/>
</dbReference>
<dbReference type="PANTHER" id="PTHR43643">
    <property type="entry name" value="HISTIDINOL-PHOSPHATE AMINOTRANSFERASE 2"/>
    <property type="match status" value="1"/>
</dbReference>
<dbReference type="OrthoDB" id="9813612at2"/>
<dbReference type="AlphaFoldDB" id="A0A853F5B1"/>
<organism evidence="11 12">
    <name type="scientific">Allopusillimonas soli</name>
    <dbReference type="NCBI Taxonomy" id="659016"/>
    <lineage>
        <taxon>Bacteria</taxon>
        <taxon>Pseudomonadati</taxon>
        <taxon>Pseudomonadota</taxon>
        <taxon>Betaproteobacteria</taxon>
        <taxon>Burkholderiales</taxon>
        <taxon>Alcaligenaceae</taxon>
        <taxon>Allopusillimonas</taxon>
    </lineage>
</organism>
<dbReference type="InterPro" id="IPR050106">
    <property type="entry name" value="HistidinolP_aminotransfase"/>
</dbReference>
<dbReference type="InterPro" id="IPR004839">
    <property type="entry name" value="Aminotransferase_I/II_large"/>
</dbReference>
<comment type="subunit">
    <text evidence="4 9">Homodimer.</text>
</comment>
<dbReference type="Proteomes" id="UP000580517">
    <property type="component" value="Unassembled WGS sequence"/>
</dbReference>
<reference evidence="11 12" key="1">
    <citation type="submission" date="2020-07" db="EMBL/GenBank/DDBJ databases">
        <title>Taxonomic revisions and descriptions of new bacterial species based on genomic comparisons in the high-G+C-content subgroup of the family Alcaligenaceae.</title>
        <authorList>
            <person name="Szabo A."/>
            <person name="Felfoldi T."/>
        </authorList>
    </citation>
    <scope>NUCLEOTIDE SEQUENCE [LARGE SCALE GENOMIC DNA]</scope>
    <source>
        <strain evidence="11 12">DSM 25264</strain>
    </source>
</reference>
<evidence type="ECO:0000256" key="3">
    <source>
        <dbReference type="ARBA" id="ARBA00007970"/>
    </source>
</evidence>
<dbReference type="PROSITE" id="PS00599">
    <property type="entry name" value="AA_TRANSFER_CLASS_2"/>
    <property type="match status" value="1"/>
</dbReference>
<evidence type="ECO:0000256" key="7">
    <source>
        <dbReference type="ARBA" id="ARBA00022898"/>
    </source>
</evidence>
<evidence type="ECO:0000313" key="11">
    <source>
        <dbReference type="EMBL" id="NYT35303.1"/>
    </source>
</evidence>
<keyword evidence="7 9" id="KW-0663">Pyridoxal phosphate</keyword>
<dbReference type="RefSeq" id="WP_129967189.1">
    <property type="nucleotide sequence ID" value="NZ_JACCEW010000001.1"/>
</dbReference>